<dbReference type="InterPro" id="IPR027409">
    <property type="entry name" value="GroEL-like_apical_dom_sf"/>
</dbReference>
<dbReference type="InterPro" id="IPR027413">
    <property type="entry name" value="GROEL-like_equatorial_sf"/>
</dbReference>
<dbReference type="FunFam" id="1.10.560.10:FF:000017">
    <property type="entry name" value="T-complex protein 1 subunit eta"/>
    <property type="match status" value="1"/>
</dbReference>
<reference evidence="9 10" key="1">
    <citation type="journal article" date="2024" name="Nat. Commun.">
        <title>Phylogenomics reveals the evolutionary origins of lichenization in chlorophyte algae.</title>
        <authorList>
            <person name="Puginier C."/>
            <person name="Libourel C."/>
            <person name="Otte J."/>
            <person name="Skaloud P."/>
            <person name="Haon M."/>
            <person name="Grisel S."/>
            <person name="Petersen M."/>
            <person name="Berrin J.G."/>
            <person name="Delaux P.M."/>
            <person name="Dal Grande F."/>
            <person name="Keller J."/>
        </authorList>
    </citation>
    <scope>NUCLEOTIDE SEQUENCE [LARGE SCALE GENOMIC DNA]</scope>
    <source>
        <strain evidence="9 10">SAG 2036</strain>
    </source>
</reference>
<dbReference type="SUPFAM" id="SSF52029">
    <property type="entry name" value="GroEL apical domain-like"/>
    <property type="match status" value="1"/>
</dbReference>
<evidence type="ECO:0000256" key="2">
    <source>
        <dbReference type="ARBA" id="ARBA00008020"/>
    </source>
</evidence>
<dbReference type="FunFam" id="3.30.260.10:FF:000025">
    <property type="entry name" value="Chaperonin containing TCP1 subunit 2"/>
    <property type="match status" value="1"/>
</dbReference>
<organism evidence="9 10">
    <name type="scientific">Symbiochloris irregularis</name>
    <dbReference type="NCBI Taxonomy" id="706552"/>
    <lineage>
        <taxon>Eukaryota</taxon>
        <taxon>Viridiplantae</taxon>
        <taxon>Chlorophyta</taxon>
        <taxon>core chlorophytes</taxon>
        <taxon>Trebouxiophyceae</taxon>
        <taxon>Trebouxiales</taxon>
        <taxon>Trebouxiaceae</taxon>
        <taxon>Symbiochloris</taxon>
    </lineage>
</organism>
<protein>
    <recommendedName>
        <fullName evidence="7">CCT-beta</fullName>
    </recommendedName>
</protein>
<comment type="subcellular location">
    <subcellularLocation>
        <location evidence="1">Cytoplasm</location>
    </subcellularLocation>
</comment>
<keyword evidence="10" id="KW-1185">Reference proteome</keyword>
<dbReference type="PRINTS" id="PR00304">
    <property type="entry name" value="TCOMPLEXTCP1"/>
</dbReference>
<keyword evidence="6 8" id="KW-0143">Chaperone</keyword>
<evidence type="ECO:0000256" key="7">
    <source>
        <dbReference type="ARBA" id="ARBA00033237"/>
    </source>
</evidence>
<dbReference type="AlphaFoldDB" id="A0AAW1PP36"/>
<evidence type="ECO:0000313" key="9">
    <source>
        <dbReference type="EMBL" id="KAK9809772.1"/>
    </source>
</evidence>
<evidence type="ECO:0000256" key="1">
    <source>
        <dbReference type="ARBA" id="ARBA00004496"/>
    </source>
</evidence>
<dbReference type="Pfam" id="PF00118">
    <property type="entry name" value="Cpn60_TCP1"/>
    <property type="match status" value="1"/>
</dbReference>
<dbReference type="PROSITE" id="PS00995">
    <property type="entry name" value="TCP1_3"/>
    <property type="match status" value="1"/>
</dbReference>
<dbReference type="SUPFAM" id="SSF54849">
    <property type="entry name" value="GroEL-intermediate domain like"/>
    <property type="match status" value="1"/>
</dbReference>
<comment type="caution">
    <text evidence="9">The sequence shown here is derived from an EMBL/GenBank/DDBJ whole genome shotgun (WGS) entry which is preliminary data.</text>
</comment>
<evidence type="ECO:0000256" key="6">
    <source>
        <dbReference type="ARBA" id="ARBA00023186"/>
    </source>
</evidence>
<dbReference type="SUPFAM" id="SSF48592">
    <property type="entry name" value="GroEL equatorial domain-like"/>
    <property type="match status" value="1"/>
</dbReference>
<dbReference type="GO" id="GO:0005832">
    <property type="term" value="C:chaperonin-containing T-complex"/>
    <property type="evidence" value="ECO:0007669"/>
    <property type="project" value="InterPro"/>
</dbReference>
<dbReference type="Gene3D" id="3.30.260.10">
    <property type="entry name" value="TCP-1-like chaperonin intermediate domain"/>
    <property type="match status" value="1"/>
</dbReference>
<dbReference type="NCBIfam" id="TIGR02341">
    <property type="entry name" value="chap_CCT_beta"/>
    <property type="match status" value="1"/>
</dbReference>
<dbReference type="GO" id="GO:0016887">
    <property type="term" value="F:ATP hydrolysis activity"/>
    <property type="evidence" value="ECO:0007669"/>
    <property type="project" value="InterPro"/>
</dbReference>
<gene>
    <name evidence="9" type="ORF">WJX73_004594</name>
</gene>
<dbReference type="EMBL" id="JALJOQ010000016">
    <property type="protein sequence ID" value="KAK9809772.1"/>
    <property type="molecule type" value="Genomic_DNA"/>
</dbReference>
<dbReference type="GO" id="GO:0051082">
    <property type="term" value="F:unfolded protein binding"/>
    <property type="evidence" value="ECO:0007669"/>
    <property type="project" value="InterPro"/>
</dbReference>
<dbReference type="FunFam" id="3.50.7.10:FF:000002">
    <property type="entry name" value="T-complex protein 1 subunit beta"/>
    <property type="match status" value="1"/>
</dbReference>
<evidence type="ECO:0000313" key="10">
    <source>
        <dbReference type="Proteomes" id="UP001465755"/>
    </source>
</evidence>
<dbReference type="PROSITE" id="PS00751">
    <property type="entry name" value="TCP1_2"/>
    <property type="match status" value="1"/>
</dbReference>
<evidence type="ECO:0000256" key="5">
    <source>
        <dbReference type="ARBA" id="ARBA00022840"/>
    </source>
</evidence>
<keyword evidence="5 8" id="KW-0067">ATP-binding</keyword>
<dbReference type="Gene3D" id="3.50.7.10">
    <property type="entry name" value="GroEL"/>
    <property type="match status" value="1"/>
</dbReference>
<dbReference type="GO" id="GO:0140662">
    <property type="term" value="F:ATP-dependent protein folding chaperone"/>
    <property type="evidence" value="ECO:0007669"/>
    <property type="project" value="InterPro"/>
</dbReference>
<proteinExistence type="inferred from homology"/>
<comment type="similarity">
    <text evidence="2 8">Belongs to the TCP-1 chaperonin family.</text>
</comment>
<dbReference type="InterPro" id="IPR027410">
    <property type="entry name" value="TCP-1-like_intermed_sf"/>
</dbReference>
<accession>A0AAW1PP36</accession>
<dbReference type="PANTHER" id="PTHR11353">
    <property type="entry name" value="CHAPERONIN"/>
    <property type="match status" value="1"/>
</dbReference>
<keyword evidence="4 8" id="KW-0547">Nucleotide-binding</keyword>
<evidence type="ECO:0000256" key="3">
    <source>
        <dbReference type="ARBA" id="ARBA00022490"/>
    </source>
</evidence>
<dbReference type="GO" id="GO:0005524">
    <property type="term" value="F:ATP binding"/>
    <property type="evidence" value="ECO:0007669"/>
    <property type="project" value="UniProtKB-KW"/>
</dbReference>
<dbReference type="InterPro" id="IPR002423">
    <property type="entry name" value="Cpn60/GroEL/TCP-1"/>
</dbReference>
<dbReference type="InterPro" id="IPR012716">
    <property type="entry name" value="Chap_CCT_beta"/>
</dbReference>
<sequence length="485" mass="52419">MDKILQSLGRGQEIVVTNDGATILKSLYVDNPAAKVLVDISKVQDDEVGDGTTSVVVLAGELLREAEKLVNQRIHPMTIISGFREACDVARKRIEGAAKSYVGDEAGLKKALLDIARTTLSSKILTHDKEHFARLAVDAVLRLKGSTNLDSIHIIKKAGGTLKESFLDEGFILDKRIGIGQPRRIENAKILVANTPMDTDKIKIYGARVRVDSMSKIADIEKAEKEKMRDKVKAIIGHGINCFVNRQLIYNFPEEIFADHNVMAIEHADFDGIERLALVTGGEIASTFDNPESVKLGGAQLVEEMMIGEDRLIHFSGVAMGEACTIVLRGASSHVLDEAERSLHDALCVLSQTVADARTLLGGGWPEMAMAHAVLEQAARTPGKRSLAMEAFGAALRAIPATISENAGLDSAEIVSQLRAAHGNDADTRMGVDVLTGSIGDMAARGITESFKVKIAVLLSATEAAEMILRVDEIIKCAPRQRQEE</sequence>
<evidence type="ECO:0000256" key="4">
    <source>
        <dbReference type="ARBA" id="ARBA00022741"/>
    </source>
</evidence>
<dbReference type="InterPro" id="IPR017998">
    <property type="entry name" value="Chaperone_TCP-1"/>
</dbReference>
<dbReference type="CDD" id="cd03336">
    <property type="entry name" value="TCP1_beta"/>
    <property type="match status" value="1"/>
</dbReference>
<dbReference type="InterPro" id="IPR002194">
    <property type="entry name" value="Chaperonin_TCP-1_CS"/>
</dbReference>
<evidence type="ECO:0000256" key="8">
    <source>
        <dbReference type="RuleBase" id="RU004187"/>
    </source>
</evidence>
<dbReference type="Proteomes" id="UP001465755">
    <property type="component" value="Unassembled WGS sequence"/>
</dbReference>
<name>A0AAW1PP36_9CHLO</name>
<dbReference type="Gene3D" id="1.10.560.10">
    <property type="entry name" value="GroEL-like equatorial domain"/>
    <property type="match status" value="1"/>
</dbReference>
<keyword evidence="3" id="KW-0963">Cytoplasm</keyword>